<keyword evidence="3" id="KW-1185">Reference proteome</keyword>
<proteinExistence type="predicted"/>
<evidence type="ECO:0000313" key="2">
    <source>
        <dbReference type="EMBL" id="GJN64662.1"/>
    </source>
</evidence>
<dbReference type="RefSeq" id="WP_238316855.1">
    <property type="nucleotide sequence ID" value="NZ_BQKV01000039.1"/>
</dbReference>
<name>A0AA37IZU3_9FIRM</name>
<dbReference type="Gene3D" id="3.90.1010.20">
    <property type="match status" value="2"/>
</dbReference>
<organism evidence="2 3">
    <name type="scientific">Faecalibacterium gallinarum</name>
    <dbReference type="NCBI Taxonomy" id="2903556"/>
    <lineage>
        <taxon>Bacteria</taxon>
        <taxon>Bacillati</taxon>
        <taxon>Bacillota</taxon>
        <taxon>Clostridia</taxon>
        <taxon>Eubacteriales</taxon>
        <taxon>Oscillospiraceae</taxon>
        <taxon>Faecalibacterium</taxon>
    </lineage>
</organism>
<evidence type="ECO:0000313" key="3">
    <source>
        <dbReference type="Proteomes" id="UP001055185"/>
    </source>
</evidence>
<reference evidence="2" key="1">
    <citation type="journal article" date="2022" name="Int. J. Syst. Evol. Microbiol.">
        <title>Genome-based, phenotypic and chemotaxonomic classification of Faecalibacterium strains: proposal of three novel species Faecalibacterium duncaniae sp. nov., Faecalibacterium hattorii sp. nov. and Faecalibacterium gallinarum sp. nov. .</title>
        <authorList>
            <person name="Sakamoto M."/>
            <person name="Sakurai N."/>
            <person name="Tanno H."/>
            <person name="Iino T."/>
            <person name="Ohkuma M."/>
            <person name="Endo A."/>
        </authorList>
    </citation>
    <scope>NUCLEOTIDE SEQUENCE</scope>
    <source>
        <strain evidence="2">JCM 17207</strain>
    </source>
</reference>
<evidence type="ECO:0000256" key="1">
    <source>
        <dbReference type="SAM" id="SignalP"/>
    </source>
</evidence>
<accession>A0AA37IZU3</accession>
<dbReference type="AlphaFoldDB" id="A0AA37IZU3"/>
<protein>
    <recommendedName>
        <fullName evidence="4">FMN-binding protein</fullName>
    </recommendedName>
</protein>
<dbReference type="EMBL" id="BQKV01000039">
    <property type="protein sequence ID" value="GJN64662.1"/>
    <property type="molecule type" value="Genomic_DNA"/>
</dbReference>
<feature type="signal peptide" evidence="1">
    <location>
        <begin position="1"/>
        <end position="20"/>
    </location>
</feature>
<evidence type="ECO:0008006" key="4">
    <source>
        <dbReference type="Google" id="ProtNLM"/>
    </source>
</evidence>
<dbReference type="PROSITE" id="PS51257">
    <property type="entry name" value="PROKAR_LIPOPROTEIN"/>
    <property type="match status" value="1"/>
</dbReference>
<sequence>MKQTNWYRIGCLLTASLLLAACGSSSSSGSSSGSMNGGSGAAQNQQGAWRTGLSMVTRADSEERAGEIHTILAAVLLDEDGRIVQVSLDELESSITADANGVVTMPTDYRTKRQKGEKDYPLGAVSSIEKGWAEQADFFGEYLAGMTGEQVEKLETDKDGYASDPDLLSGCTITVEGYRDAVARACELAQPVGSASGDTLTLGVEVSSPAGAELKATEDKDAAAKVDINAVAITMDKAGRVTGAVWDEAEPQLTVGTDGMVDAPDEVLSKLELGDDYGMRDASALGKEWYEHSEGFCDYLKGKTAEQIEAIPTDGSAADLKSLCTIGIEDVQKALLKALESQAAA</sequence>
<comment type="caution">
    <text evidence="2">The sequence shown here is derived from an EMBL/GenBank/DDBJ whole genome shotgun (WGS) entry which is preliminary data.</text>
</comment>
<dbReference type="Proteomes" id="UP001055185">
    <property type="component" value="Unassembled WGS sequence"/>
</dbReference>
<gene>
    <name evidence="2" type="ORF">JCM17207_12870</name>
</gene>
<keyword evidence="1" id="KW-0732">Signal</keyword>
<feature type="chain" id="PRO_5041433295" description="FMN-binding protein" evidence="1">
    <location>
        <begin position="21"/>
        <end position="345"/>
    </location>
</feature>